<organism evidence="1 2">
    <name type="scientific">Anabaena catenula FACHB-362</name>
    <dbReference type="NCBI Taxonomy" id="2692877"/>
    <lineage>
        <taxon>Bacteria</taxon>
        <taxon>Bacillati</taxon>
        <taxon>Cyanobacteriota</taxon>
        <taxon>Cyanophyceae</taxon>
        <taxon>Nostocales</taxon>
        <taxon>Nostocaceae</taxon>
        <taxon>Anabaena</taxon>
    </lineage>
</organism>
<proteinExistence type="predicted"/>
<protein>
    <submittedName>
        <fullName evidence="1">Uncharacterized protein</fullName>
    </submittedName>
</protein>
<keyword evidence="2" id="KW-1185">Reference proteome</keyword>
<accession>A0ABR8J057</accession>
<dbReference type="RefSeq" id="WP_190904992.1">
    <property type="nucleotide sequence ID" value="NZ_JACJTQ010000001.1"/>
</dbReference>
<evidence type="ECO:0000313" key="1">
    <source>
        <dbReference type="EMBL" id="MBD2690416.1"/>
    </source>
</evidence>
<name>A0ABR8J057_9NOST</name>
<gene>
    <name evidence="1" type="ORF">H6G68_01400</name>
</gene>
<evidence type="ECO:0000313" key="2">
    <source>
        <dbReference type="Proteomes" id="UP000660381"/>
    </source>
</evidence>
<dbReference type="EMBL" id="JACJTQ010000001">
    <property type="protein sequence ID" value="MBD2690416.1"/>
    <property type="molecule type" value="Genomic_DNA"/>
</dbReference>
<reference evidence="1 2" key="1">
    <citation type="journal article" date="2020" name="ISME J.">
        <title>Comparative genomics reveals insights into cyanobacterial evolution and habitat adaptation.</title>
        <authorList>
            <person name="Chen M.Y."/>
            <person name="Teng W.K."/>
            <person name="Zhao L."/>
            <person name="Hu C.X."/>
            <person name="Zhou Y.K."/>
            <person name="Han B.P."/>
            <person name="Song L.R."/>
            <person name="Shu W.S."/>
        </authorList>
    </citation>
    <scope>NUCLEOTIDE SEQUENCE [LARGE SCALE GENOMIC DNA]</scope>
    <source>
        <strain evidence="1 2">FACHB-362</strain>
    </source>
</reference>
<comment type="caution">
    <text evidence="1">The sequence shown here is derived from an EMBL/GenBank/DDBJ whole genome shotgun (WGS) entry which is preliminary data.</text>
</comment>
<sequence>MYEKFIDFDGIFNLAFKHSEELIDLGFDISDPAGVTELEWIGNKYPELTERCNQALLELIEKQAKSTSVFAGLGYSDNNLHSF</sequence>
<dbReference type="Proteomes" id="UP000660381">
    <property type="component" value="Unassembled WGS sequence"/>
</dbReference>